<dbReference type="AlphaFoldDB" id="A0AA90NZ00"/>
<dbReference type="EMBL" id="JAUUTP010000009">
    <property type="protein sequence ID" value="MDP1418895.1"/>
    <property type="molecule type" value="Genomic_DNA"/>
</dbReference>
<proteinExistence type="predicted"/>
<accession>A0AA90NZ00</accession>
<dbReference type="InterPro" id="IPR036661">
    <property type="entry name" value="Luciferase-like_sf"/>
</dbReference>
<organism evidence="1 2">
    <name type="scientific">Peribacillus simplex</name>
    <dbReference type="NCBI Taxonomy" id="1478"/>
    <lineage>
        <taxon>Bacteria</taxon>
        <taxon>Bacillati</taxon>
        <taxon>Bacillota</taxon>
        <taxon>Bacilli</taxon>
        <taxon>Bacillales</taxon>
        <taxon>Bacillaceae</taxon>
        <taxon>Peribacillus</taxon>
    </lineage>
</organism>
<comment type="caution">
    <text evidence="1">The sequence shown here is derived from an EMBL/GenBank/DDBJ whole genome shotgun (WGS) entry which is preliminary data.</text>
</comment>
<evidence type="ECO:0000313" key="1">
    <source>
        <dbReference type="EMBL" id="MDP1418895.1"/>
    </source>
</evidence>
<evidence type="ECO:0008006" key="3">
    <source>
        <dbReference type="Google" id="ProtNLM"/>
    </source>
</evidence>
<protein>
    <recommendedName>
        <fullName evidence="3">LLM class flavin-dependent oxidoreductase</fullName>
    </recommendedName>
</protein>
<dbReference type="Gene3D" id="3.20.20.30">
    <property type="entry name" value="Luciferase-like domain"/>
    <property type="match status" value="1"/>
</dbReference>
<sequence>MNFEFGVYSLGERIPDEYGYVLPAKERIENIIQMAKWSDEAGLDVFGVGEHHRLDFVTSSYAMLLGAIALGSSLLQLPLNK</sequence>
<evidence type="ECO:0000313" key="2">
    <source>
        <dbReference type="Proteomes" id="UP001178277"/>
    </source>
</evidence>
<reference evidence="1" key="1">
    <citation type="submission" date="2023-07" db="EMBL/GenBank/DDBJ databases">
        <title>Murine gut Bacillus species.</title>
        <authorList>
            <person name="Gutman E."/>
            <person name="Hashuel R."/>
            <person name="Litvak Y."/>
        </authorList>
    </citation>
    <scope>NUCLEOTIDE SEQUENCE</scope>
    <source>
        <strain evidence="1">RU283</strain>
    </source>
</reference>
<dbReference type="SUPFAM" id="SSF51679">
    <property type="entry name" value="Bacterial luciferase-like"/>
    <property type="match status" value="1"/>
</dbReference>
<dbReference type="RefSeq" id="WP_305160199.1">
    <property type="nucleotide sequence ID" value="NZ_JAUUTP010000009.1"/>
</dbReference>
<dbReference type="GO" id="GO:0016705">
    <property type="term" value="F:oxidoreductase activity, acting on paired donors, with incorporation or reduction of molecular oxygen"/>
    <property type="evidence" value="ECO:0007669"/>
    <property type="project" value="InterPro"/>
</dbReference>
<gene>
    <name evidence="1" type="ORF">Q8G35_10770</name>
</gene>
<dbReference type="Proteomes" id="UP001178277">
    <property type="component" value="Unassembled WGS sequence"/>
</dbReference>
<name>A0AA90NZ00_9BACI</name>